<sequence length="38" mass="4130">MLECQRGSPELVGGEDLIVSWTELGPIGIDVEKEDKEG</sequence>
<comment type="caution">
    <text evidence="1">The sequence shown here is derived from an EMBL/GenBank/DDBJ whole genome shotgun (WGS) entry which is preliminary data.</text>
</comment>
<reference evidence="1 2" key="1">
    <citation type="journal article" date="2018" name="Front. Plant Sci.">
        <title>Red Clover (Trifolium pratense) and Zigzag Clover (T. medium) - A Picture of Genomic Similarities and Differences.</title>
        <authorList>
            <person name="Dluhosova J."/>
            <person name="Istvanek J."/>
            <person name="Nedelnik J."/>
            <person name="Repkova J."/>
        </authorList>
    </citation>
    <scope>NUCLEOTIDE SEQUENCE [LARGE SCALE GENOMIC DNA]</scope>
    <source>
        <strain evidence="2">cv. 10/8</strain>
        <tissue evidence="1">Leaf</tissue>
    </source>
</reference>
<evidence type="ECO:0000313" key="2">
    <source>
        <dbReference type="Proteomes" id="UP000265520"/>
    </source>
</evidence>
<accession>A0A392R3R9</accession>
<organism evidence="1 2">
    <name type="scientific">Trifolium medium</name>
    <dbReference type="NCBI Taxonomy" id="97028"/>
    <lineage>
        <taxon>Eukaryota</taxon>
        <taxon>Viridiplantae</taxon>
        <taxon>Streptophyta</taxon>
        <taxon>Embryophyta</taxon>
        <taxon>Tracheophyta</taxon>
        <taxon>Spermatophyta</taxon>
        <taxon>Magnoliopsida</taxon>
        <taxon>eudicotyledons</taxon>
        <taxon>Gunneridae</taxon>
        <taxon>Pentapetalae</taxon>
        <taxon>rosids</taxon>
        <taxon>fabids</taxon>
        <taxon>Fabales</taxon>
        <taxon>Fabaceae</taxon>
        <taxon>Papilionoideae</taxon>
        <taxon>50 kb inversion clade</taxon>
        <taxon>NPAAA clade</taxon>
        <taxon>Hologalegina</taxon>
        <taxon>IRL clade</taxon>
        <taxon>Trifolieae</taxon>
        <taxon>Trifolium</taxon>
    </lineage>
</organism>
<evidence type="ECO:0000313" key="1">
    <source>
        <dbReference type="EMBL" id="MCI30877.1"/>
    </source>
</evidence>
<dbReference type="Proteomes" id="UP000265520">
    <property type="component" value="Unassembled WGS sequence"/>
</dbReference>
<protein>
    <submittedName>
        <fullName evidence="1">Uncharacterized protein</fullName>
    </submittedName>
</protein>
<keyword evidence="2" id="KW-1185">Reference proteome</keyword>
<proteinExistence type="predicted"/>
<feature type="non-terminal residue" evidence="1">
    <location>
        <position position="38"/>
    </location>
</feature>
<name>A0A392R3R9_9FABA</name>
<dbReference type="EMBL" id="LXQA010182857">
    <property type="protein sequence ID" value="MCI30877.1"/>
    <property type="molecule type" value="Genomic_DNA"/>
</dbReference>
<dbReference type="AlphaFoldDB" id="A0A392R3R9"/>